<evidence type="ECO:0000313" key="8">
    <source>
        <dbReference type="Proteomes" id="UP000250088"/>
    </source>
</evidence>
<dbReference type="GeneID" id="32894919"/>
<reference evidence="8" key="1">
    <citation type="submission" date="2017-02" db="EMBL/GenBank/DDBJ databases">
        <title>Natronthermophilus aegyptiacus gen. nov.,sp. nov., an aerobic, extremely halophilic alkalithermophilic archaeon isolated from the athalassohaline Wadi An Natrun, Egypt.</title>
        <authorList>
            <person name="Zhao B."/>
        </authorList>
    </citation>
    <scope>NUCLEOTIDE SEQUENCE [LARGE SCALE GENOMIC DNA]</scope>
    <source>
        <strain evidence="8">JW/NM-HA 15</strain>
    </source>
</reference>
<evidence type="ECO:0000256" key="5">
    <source>
        <dbReference type="SAM" id="Phobius"/>
    </source>
</evidence>
<evidence type="ECO:0000256" key="1">
    <source>
        <dbReference type="ARBA" id="ARBA00004141"/>
    </source>
</evidence>
<dbReference type="PANTHER" id="PTHR38480:SF1">
    <property type="entry name" value="SLR0254 PROTEIN"/>
    <property type="match status" value="1"/>
</dbReference>
<protein>
    <submittedName>
        <fullName evidence="7">Transporter</fullName>
    </submittedName>
</protein>
<evidence type="ECO:0000313" key="7">
    <source>
        <dbReference type="EMBL" id="ARS90474.1"/>
    </source>
</evidence>
<evidence type="ECO:0000256" key="3">
    <source>
        <dbReference type="ARBA" id="ARBA00022989"/>
    </source>
</evidence>
<keyword evidence="3 5" id="KW-1133">Transmembrane helix</keyword>
<dbReference type="KEGG" id="naj:B1756_12540"/>
<keyword evidence="8" id="KW-1185">Reference proteome</keyword>
<dbReference type="InterPro" id="IPR010432">
    <property type="entry name" value="RDD"/>
</dbReference>
<proteinExistence type="predicted"/>
<evidence type="ECO:0000256" key="2">
    <source>
        <dbReference type="ARBA" id="ARBA00022692"/>
    </source>
</evidence>
<evidence type="ECO:0000259" key="6">
    <source>
        <dbReference type="Pfam" id="PF06271"/>
    </source>
</evidence>
<dbReference type="Pfam" id="PF06271">
    <property type="entry name" value="RDD"/>
    <property type="match status" value="1"/>
</dbReference>
<feature type="domain" description="RDD" evidence="6">
    <location>
        <begin position="16"/>
        <end position="136"/>
    </location>
</feature>
<keyword evidence="2 5" id="KW-0812">Transmembrane</keyword>
<sequence>MEKYPTPQMGTNGQVVGKRVLAFVVDSLLLGIAYAVIVGILVAIGDVGLAMLFGWFVAPVLGFAYFIVLEGLYGCTPGKHLLGLVVVKSDGKNMTLGSSAIRNLLLIVDSLPFFYLLGIVMLFVTNENQRVGDLAADTVVVSQR</sequence>
<dbReference type="AlphaFoldDB" id="A0A2Z2HZ54"/>
<feature type="transmembrane region" description="Helical" evidence="5">
    <location>
        <begin position="104"/>
        <end position="124"/>
    </location>
</feature>
<dbReference type="EMBL" id="CP019893">
    <property type="protein sequence ID" value="ARS90474.1"/>
    <property type="molecule type" value="Genomic_DNA"/>
</dbReference>
<feature type="transmembrane region" description="Helical" evidence="5">
    <location>
        <begin position="50"/>
        <end position="69"/>
    </location>
</feature>
<feature type="transmembrane region" description="Helical" evidence="5">
    <location>
        <begin position="20"/>
        <end position="44"/>
    </location>
</feature>
<dbReference type="RefSeq" id="WP_086888848.1">
    <property type="nucleotide sequence ID" value="NZ_CP019893.1"/>
</dbReference>
<dbReference type="GO" id="GO:0016020">
    <property type="term" value="C:membrane"/>
    <property type="evidence" value="ECO:0007669"/>
    <property type="project" value="UniProtKB-SubCell"/>
</dbReference>
<evidence type="ECO:0000256" key="4">
    <source>
        <dbReference type="ARBA" id="ARBA00023136"/>
    </source>
</evidence>
<keyword evidence="4 5" id="KW-0472">Membrane</keyword>
<comment type="subcellular location">
    <subcellularLocation>
        <location evidence="1">Membrane</location>
        <topology evidence="1">Multi-pass membrane protein</topology>
    </subcellularLocation>
</comment>
<accession>A0A2Z2HZ54</accession>
<dbReference type="OrthoDB" id="288430at2157"/>
<organism evidence="7 8">
    <name type="scientific">Natrarchaeobaculum aegyptiacum</name>
    <dbReference type="NCBI Taxonomy" id="745377"/>
    <lineage>
        <taxon>Archaea</taxon>
        <taxon>Methanobacteriati</taxon>
        <taxon>Methanobacteriota</taxon>
        <taxon>Stenosarchaea group</taxon>
        <taxon>Halobacteria</taxon>
        <taxon>Halobacteriales</taxon>
        <taxon>Natrialbaceae</taxon>
        <taxon>Natrarchaeobaculum</taxon>
    </lineage>
</organism>
<name>A0A2Z2HZ54_9EURY</name>
<dbReference type="Proteomes" id="UP000250088">
    <property type="component" value="Chromosome"/>
</dbReference>
<dbReference type="PANTHER" id="PTHR38480">
    <property type="entry name" value="SLR0254 PROTEIN"/>
    <property type="match status" value="1"/>
</dbReference>
<gene>
    <name evidence="7" type="ORF">B1756_12540</name>
</gene>